<evidence type="ECO:0000313" key="4">
    <source>
        <dbReference type="Proteomes" id="UP000027586"/>
    </source>
</evidence>
<accession>A0A068S718</accession>
<evidence type="ECO:0008006" key="5">
    <source>
        <dbReference type="Google" id="ProtNLM"/>
    </source>
</evidence>
<dbReference type="VEuPathDB" id="FungiDB:LCOR_09066.1"/>
<dbReference type="STRING" id="1263082.A0A068S718"/>
<keyword evidence="1" id="KW-0175">Coiled coil</keyword>
<reference evidence="3" key="1">
    <citation type="submission" date="2013-08" db="EMBL/GenBank/DDBJ databases">
        <title>Gene expansion shapes genome architecture in the human pathogen Lichtheimia corymbifera: an evolutionary genomics analysis in the ancient terrestrial Mucorales (Mucoromycotina).</title>
        <authorList>
            <person name="Schwartze V.U."/>
            <person name="Winter S."/>
            <person name="Shelest E."/>
            <person name="Marcet-Houben M."/>
            <person name="Horn F."/>
            <person name="Wehner S."/>
            <person name="Hoffmann K."/>
            <person name="Riege K."/>
            <person name="Sammeth M."/>
            <person name="Nowrousian M."/>
            <person name="Valiante V."/>
            <person name="Linde J."/>
            <person name="Jacobsen I.D."/>
            <person name="Marz M."/>
            <person name="Brakhage A.A."/>
            <person name="Gabaldon T."/>
            <person name="Bocker S."/>
            <person name="Voigt K."/>
        </authorList>
    </citation>
    <scope>NUCLEOTIDE SEQUENCE [LARGE SCALE GENOMIC DNA]</scope>
    <source>
        <strain evidence="3">FSU 9682</strain>
    </source>
</reference>
<evidence type="ECO:0000256" key="1">
    <source>
        <dbReference type="SAM" id="Coils"/>
    </source>
</evidence>
<feature type="coiled-coil region" evidence="1">
    <location>
        <begin position="100"/>
        <end position="158"/>
    </location>
</feature>
<keyword evidence="4" id="KW-1185">Reference proteome</keyword>
<organism evidence="3 4">
    <name type="scientific">Lichtheimia corymbifera JMRC:FSU:9682</name>
    <dbReference type="NCBI Taxonomy" id="1263082"/>
    <lineage>
        <taxon>Eukaryota</taxon>
        <taxon>Fungi</taxon>
        <taxon>Fungi incertae sedis</taxon>
        <taxon>Mucoromycota</taxon>
        <taxon>Mucoromycotina</taxon>
        <taxon>Mucoromycetes</taxon>
        <taxon>Mucorales</taxon>
        <taxon>Lichtheimiaceae</taxon>
        <taxon>Lichtheimia</taxon>
    </lineage>
</organism>
<dbReference type="AlphaFoldDB" id="A0A068S718"/>
<protein>
    <recommendedName>
        <fullName evidence="5">Kinetochore protein SPC25</fullName>
    </recommendedName>
</protein>
<gene>
    <name evidence="3" type="ORF">LCOR_09066.1</name>
</gene>
<evidence type="ECO:0000313" key="3">
    <source>
        <dbReference type="EMBL" id="CDH58193.1"/>
    </source>
</evidence>
<dbReference type="EMBL" id="CBTN010000054">
    <property type="protein sequence ID" value="CDH58193.1"/>
    <property type="molecule type" value="Genomic_DNA"/>
</dbReference>
<name>A0A068S718_9FUNG</name>
<feature type="region of interest" description="Disordered" evidence="2">
    <location>
        <begin position="217"/>
        <end position="241"/>
    </location>
</feature>
<proteinExistence type="predicted"/>
<dbReference type="OrthoDB" id="18959at2759"/>
<sequence>MEQDQYQQIANEMLAFQHAKLHLFDLADEYQRKTTLSSGNDNNITAYHPDAVARELKDYKNYTPQLEERFKEIENQDRFIRMMTQDPPVQVTEEMLRSSEDNEQKLLDKVQKNIQLLAQKQMVFQQKCERIQELHTRLQHETERITQLVDDNRATQRELSRIEQGLKLHMTYEEQIAERDRLVEELVQDNMIIDEKRENISRIKKIVRERAKEVQDRESRLQSLQQTASREEEQHIGPDPAVEEATEWYKKVTKDTNALFGIQDINETPTTIKVSFDNEAQDELRIQFDPVTEELIDVESSGCDVQDILPLVSSLHDRYEISTVLIRYTLEKLYSRE</sequence>
<evidence type="ECO:0000256" key="2">
    <source>
        <dbReference type="SAM" id="MobiDB-lite"/>
    </source>
</evidence>
<dbReference type="Proteomes" id="UP000027586">
    <property type="component" value="Unassembled WGS sequence"/>
</dbReference>
<comment type="caution">
    <text evidence="3">The sequence shown here is derived from an EMBL/GenBank/DDBJ whole genome shotgun (WGS) entry which is preliminary data.</text>
</comment>